<reference evidence="12 14" key="1">
    <citation type="submission" date="2017-05" db="EMBL/GenBank/DDBJ databases">
        <title>Draft genome sequence of Elsinoe australis.</title>
        <authorList>
            <person name="Cheng Q."/>
        </authorList>
    </citation>
    <scope>NUCLEOTIDE SEQUENCE [LARGE SCALE GENOMIC DNA]</scope>
    <source>
        <strain evidence="12 14">NL1</strain>
    </source>
</reference>
<comment type="similarity">
    <text evidence="2">Belongs to the CHS7 family.</text>
</comment>
<dbReference type="GO" id="GO:0071555">
    <property type="term" value="P:cell wall organization"/>
    <property type="evidence" value="ECO:0007669"/>
    <property type="project" value="UniProtKB-KW"/>
</dbReference>
<feature type="transmembrane region" description="Helical" evidence="11">
    <location>
        <begin position="84"/>
        <end position="101"/>
    </location>
</feature>
<dbReference type="STRING" id="40998.A0A2P7Z7R3"/>
<evidence type="ECO:0000256" key="8">
    <source>
        <dbReference type="ARBA" id="ARBA00022989"/>
    </source>
</evidence>
<evidence type="ECO:0000256" key="4">
    <source>
        <dbReference type="ARBA" id="ARBA00022448"/>
    </source>
</evidence>
<dbReference type="Proteomes" id="UP000243723">
    <property type="component" value="Unassembled WGS sequence"/>
</dbReference>
<proteinExistence type="inferred from homology"/>
<comment type="caution">
    <text evidence="12">The sequence shown here is derived from an EMBL/GenBank/DDBJ whole genome shotgun (WGS) entry which is preliminary data.</text>
</comment>
<organism evidence="12 14">
    <name type="scientific">Elsinoe australis</name>
    <dbReference type="NCBI Taxonomy" id="40998"/>
    <lineage>
        <taxon>Eukaryota</taxon>
        <taxon>Fungi</taxon>
        <taxon>Dikarya</taxon>
        <taxon>Ascomycota</taxon>
        <taxon>Pezizomycotina</taxon>
        <taxon>Dothideomycetes</taxon>
        <taxon>Dothideomycetidae</taxon>
        <taxon>Myriangiales</taxon>
        <taxon>Elsinoaceae</taxon>
        <taxon>Elsinoe</taxon>
    </lineage>
</organism>
<dbReference type="EMBL" id="PTQR01000083">
    <property type="protein sequence ID" value="TKX20989.1"/>
    <property type="molecule type" value="Genomic_DNA"/>
</dbReference>
<evidence type="ECO:0000256" key="11">
    <source>
        <dbReference type="SAM" id="Phobius"/>
    </source>
</evidence>
<sequence>MGFGDFDDICSKAALPLCPLVGPPNAFTGTQGIQPLCYSRSISLANTIIFQGAAGFAHILALIMTVIMIIHVRSKFTAVGRKEITTFFYMYLLLSFFSLILDCGVVPLGSAAYPYFVAAQAGLASSTCVCLMINGFVGFQLYEDGTKLSVWLLRSCVFIMFAVSFAISILTFKSIGGLSPTNTIGLFVVLYIFNAIFVFVYVVMQILLVVGTLQERWPLGHILFGIFFFVIGQVILYVFADSVCEGVQHYMDGLLFATVCNLLAVMMVYKYWDSITREDLEFSVGQRLNNWEVKELMQDNDHATTDYQDSDYAASMYQPRHRTSVGGSTGY</sequence>
<evidence type="ECO:0000256" key="7">
    <source>
        <dbReference type="ARBA" id="ARBA00022927"/>
    </source>
</evidence>
<evidence type="ECO:0000313" key="13">
    <source>
        <dbReference type="EMBL" id="TKX20989.1"/>
    </source>
</evidence>
<dbReference type="Pfam" id="PF12271">
    <property type="entry name" value="Chs7"/>
    <property type="match status" value="1"/>
</dbReference>
<dbReference type="Proteomes" id="UP000308133">
    <property type="component" value="Unassembled WGS sequence"/>
</dbReference>
<dbReference type="AlphaFoldDB" id="A0A2P7Z7R3"/>
<dbReference type="EMBL" id="NHZQ01000289">
    <property type="protein sequence ID" value="PSK44244.1"/>
    <property type="molecule type" value="Genomic_DNA"/>
</dbReference>
<reference evidence="13 15" key="2">
    <citation type="submission" date="2018-02" db="EMBL/GenBank/DDBJ databases">
        <title>Draft genome sequences of Elsinoe sp., causing black scab on jojoba.</title>
        <authorList>
            <person name="Stodart B."/>
            <person name="Jeffress S."/>
            <person name="Ash G."/>
            <person name="Arun Chinnappa K."/>
        </authorList>
    </citation>
    <scope>NUCLEOTIDE SEQUENCE [LARGE SCALE GENOMIC DNA]</scope>
    <source>
        <strain evidence="13 15">Hillstone_2</strain>
    </source>
</reference>
<keyword evidence="9 11" id="KW-0472">Membrane</keyword>
<evidence type="ECO:0000256" key="10">
    <source>
        <dbReference type="ARBA" id="ARBA00023316"/>
    </source>
</evidence>
<dbReference type="PANTHER" id="PTHR35329:SF2">
    <property type="entry name" value="CHITIN SYNTHASE EXPORT CHAPERONE"/>
    <property type="match status" value="1"/>
</dbReference>
<gene>
    <name evidence="12" type="ORF">B9Z65_224</name>
    <name evidence="13" type="ORF">C1H76_6840</name>
</gene>
<evidence type="ECO:0000256" key="6">
    <source>
        <dbReference type="ARBA" id="ARBA00022824"/>
    </source>
</evidence>
<evidence type="ECO:0000256" key="9">
    <source>
        <dbReference type="ARBA" id="ARBA00023136"/>
    </source>
</evidence>
<comment type="subcellular location">
    <subcellularLocation>
        <location evidence="1">Endoplasmic reticulum membrane</location>
        <topology evidence="1">Multi-pass membrane protein</topology>
    </subcellularLocation>
</comment>
<dbReference type="GO" id="GO:0015031">
    <property type="term" value="P:protein transport"/>
    <property type="evidence" value="ECO:0007669"/>
    <property type="project" value="UniProtKB-KW"/>
</dbReference>
<keyword evidence="10" id="KW-0961">Cell wall biogenesis/degradation</keyword>
<evidence type="ECO:0000313" key="15">
    <source>
        <dbReference type="Proteomes" id="UP000308133"/>
    </source>
</evidence>
<keyword evidence="14" id="KW-1185">Reference proteome</keyword>
<dbReference type="GO" id="GO:0005789">
    <property type="term" value="C:endoplasmic reticulum membrane"/>
    <property type="evidence" value="ECO:0007669"/>
    <property type="project" value="UniProtKB-SubCell"/>
</dbReference>
<name>A0A2P7Z7R3_9PEZI</name>
<dbReference type="InterPro" id="IPR022057">
    <property type="entry name" value="Chs7"/>
</dbReference>
<protein>
    <recommendedName>
        <fullName evidence="3">Chitin synthase export chaperone</fullName>
    </recommendedName>
</protein>
<evidence type="ECO:0000256" key="5">
    <source>
        <dbReference type="ARBA" id="ARBA00022692"/>
    </source>
</evidence>
<evidence type="ECO:0000256" key="3">
    <source>
        <dbReference type="ARBA" id="ARBA00018354"/>
    </source>
</evidence>
<dbReference type="GO" id="GO:0051082">
    <property type="term" value="F:unfolded protein binding"/>
    <property type="evidence" value="ECO:0007669"/>
    <property type="project" value="TreeGrafter"/>
</dbReference>
<evidence type="ECO:0000256" key="2">
    <source>
        <dbReference type="ARBA" id="ARBA00009274"/>
    </source>
</evidence>
<feature type="transmembrane region" description="Helical" evidence="11">
    <location>
        <begin position="222"/>
        <end position="240"/>
    </location>
</feature>
<keyword evidence="7" id="KW-0653">Protein transport</keyword>
<dbReference type="GO" id="GO:0006457">
    <property type="term" value="P:protein folding"/>
    <property type="evidence" value="ECO:0007669"/>
    <property type="project" value="TreeGrafter"/>
</dbReference>
<evidence type="ECO:0000313" key="12">
    <source>
        <dbReference type="EMBL" id="PSK44244.1"/>
    </source>
</evidence>
<feature type="transmembrane region" description="Helical" evidence="11">
    <location>
        <begin position="113"/>
        <end position="139"/>
    </location>
</feature>
<evidence type="ECO:0000256" key="1">
    <source>
        <dbReference type="ARBA" id="ARBA00004477"/>
    </source>
</evidence>
<feature type="transmembrane region" description="Helical" evidence="11">
    <location>
        <begin position="252"/>
        <end position="272"/>
    </location>
</feature>
<keyword evidence="4" id="KW-0813">Transport</keyword>
<feature type="transmembrane region" description="Helical" evidence="11">
    <location>
        <begin position="184"/>
        <end position="210"/>
    </location>
</feature>
<evidence type="ECO:0000313" key="14">
    <source>
        <dbReference type="Proteomes" id="UP000243723"/>
    </source>
</evidence>
<keyword evidence="8 11" id="KW-1133">Transmembrane helix</keyword>
<accession>A0A2P7Z7R3</accession>
<dbReference type="OrthoDB" id="2189463at2759"/>
<feature type="transmembrane region" description="Helical" evidence="11">
    <location>
        <begin position="48"/>
        <end position="72"/>
    </location>
</feature>
<dbReference type="PANTHER" id="PTHR35329">
    <property type="entry name" value="CHITIN SYNTHASE EXPORT CHAPERONE"/>
    <property type="match status" value="1"/>
</dbReference>
<keyword evidence="5 11" id="KW-0812">Transmembrane</keyword>
<feature type="transmembrane region" description="Helical" evidence="11">
    <location>
        <begin position="151"/>
        <end position="172"/>
    </location>
</feature>
<keyword evidence="6" id="KW-0256">Endoplasmic reticulum</keyword>